<proteinExistence type="predicted"/>
<evidence type="ECO:0000313" key="3">
    <source>
        <dbReference type="Proteomes" id="UP001204144"/>
    </source>
</evidence>
<gene>
    <name evidence="2" type="ORF">EGI31_00820</name>
</gene>
<name>A0AAE3GY83_9BACT</name>
<dbReference type="NCBIfam" id="TIGR01764">
    <property type="entry name" value="excise"/>
    <property type="match status" value="1"/>
</dbReference>
<keyword evidence="2" id="KW-0238">DNA-binding</keyword>
<dbReference type="GO" id="GO:0003677">
    <property type="term" value="F:DNA binding"/>
    <property type="evidence" value="ECO:0007669"/>
    <property type="project" value="UniProtKB-KW"/>
</dbReference>
<dbReference type="InterPro" id="IPR010093">
    <property type="entry name" value="SinI_DNA-bd"/>
</dbReference>
<dbReference type="Pfam" id="PF12728">
    <property type="entry name" value="HTH_17"/>
    <property type="match status" value="1"/>
</dbReference>
<sequence length="99" mass="11568">MDELLLRLDQIEQLILEQSINSKEILNFTEATKYLEVSASHLYKLTSANILPYYKPNGKKLYFKREELNEWLLSNRSASKEEIAQKARNFKFKKGGVLS</sequence>
<evidence type="ECO:0000259" key="1">
    <source>
        <dbReference type="Pfam" id="PF12728"/>
    </source>
</evidence>
<dbReference type="InterPro" id="IPR041657">
    <property type="entry name" value="HTH_17"/>
</dbReference>
<dbReference type="RefSeq" id="WP_255035216.1">
    <property type="nucleotide sequence ID" value="NZ_RJUF01000001.1"/>
</dbReference>
<feature type="domain" description="Helix-turn-helix" evidence="1">
    <location>
        <begin position="26"/>
        <end position="75"/>
    </location>
</feature>
<keyword evidence="3" id="KW-1185">Reference proteome</keyword>
<dbReference type="AlphaFoldDB" id="A0AAE3GY83"/>
<organism evidence="2 3">
    <name type="scientific">Lacihabitans soyangensis</name>
    <dbReference type="NCBI Taxonomy" id="869394"/>
    <lineage>
        <taxon>Bacteria</taxon>
        <taxon>Pseudomonadati</taxon>
        <taxon>Bacteroidota</taxon>
        <taxon>Cytophagia</taxon>
        <taxon>Cytophagales</taxon>
        <taxon>Leadbetterellaceae</taxon>
        <taxon>Lacihabitans</taxon>
    </lineage>
</organism>
<evidence type="ECO:0000313" key="2">
    <source>
        <dbReference type="EMBL" id="MCP9761479.1"/>
    </source>
</evidence>
<dbReference type="EMBL" id="RJUF01000001">
    <property type="protein sequence ID" value="MCP9761479.1"/>
    <property type="molecule type" value="Genomic_DNA"/>
</dbReference>
<accession>A0AAE3GY83</accession>
<dbReference type="SUPFAM" id="SSF46955">
    <property type="entry name" value="Putative DNA-binding domain"/>
    <property type="match status" value="1"/>
</dbReference>
<reference evidence="2 3" key="1">
    <citation type="submission" date="2018-11" db="EMBL/GenBank/DDBJ databases">
        <title>Novel bacteria species description.</title>
        <authorList>
            <person name="Han J.-H."/>
        </authorList>
    </citation>
    <scope>NUCLEOTIDE SEQUENCE [LARGE SCALE GENOMIC DNA]</scope>
    <source>
        <strain evidence="2 3">KCTC23259</strain>
    </source>
</reference>
<comment type="caution">
    <text evidence="2">The sequence shown here is derived from an EMBL/GenBank/DDBJ whole genome shotgun (WGS) entry which is preliminary data.</text>
</comment>
<protein>
    <submittedName>
        <fullName evidence="2">DNA-binding protein</fullName>
    </submittedName>
</protein>
<dbReference type="Proteomes" id="UP001204144">
    <property type="component" value="Unassembled WGS sequence"/>
</dbReference>
<dbReference type="InterPro" id="IPR009061">
    <property type="entry name" value="DNA-bd_dom_put_sf"/>
</dbReference>